<comment type="caution">
    <text evidence="4">The sequence shown here is derived from an EMBL/GenBank/DDBJ whole genome shotgun (WGS) entry which is preliminary data.</text>
</comment>
<protein>
    <submittedName>
        <fullName evidence="4">Anti-sigma factor</fullName>
    </submittedName>
</protein>
<accession>A0A7Z8NPM7</accession>
<dbReference type="GO" id="GO:0005886">
    <property type="term" value="C:plasma membrane"/>
    <property type="evidence" value="ECO:0007669"/>
    <property type="project" value="InterPro"/>
</dbReference>
<feature type="domain" description="Anti-sigma K factor RskA C-terminal" evidence="3">
    <location>
        <begin position="109"/>
        <end position="235"/>
    </location>
</feature>
<keyword evidence="2" id="KW-0812">Transmembrane</keyword>
<dbReference type="RefSeq" id="WP_154730544.1">
    <property type="nucleotide sequence ID" value="NZ_SZYE01000159.1"/>
</dbReference>
<feature type="transmembrane region" description="Helical" evidence="2">
    <location>
        <begin position="108"/>
        <end position="130"/>
    </location>
</feature>
<dbReference type="OrthoDB" id="4328740at2"/>
<dbReference type="Pfam" id="PF10099">
    <property type="entry name" value="RskA_C"/>
    <property type="match status" value="1"/>
</dbReference>
<name>A0A7Z8NPM7_9CELL</name>
<feature type="region of interest" description="Disordered" evidence="1">
    <location>
        <begin position="75"/>
        <end position="101"/>
    </location>
</feature>
<dbReference type="AlphaFoldDB" id="A0A7Z8NPM7"/>
<evidence type="ECO:0000313" key="5">
    <source>
        <dbReference type="Proteomes" id="UP000308121"/>
    </source>
</evidence>
<keyword evidence="2" id="KW-0472">Membrane</keyword>
<reference evidence="4 5" key="1">
    <citation type="submission" date="2019-05" db="EMBL/GenBank/DDBJ databases">
        <title>Genome sequence of Cellulomonas hominis strain CS1.</title>
        <authorList>
            <person name="Belmont J."/>
            <person name="Maclea K.S."/>
        </authorList>
    </citation>
    <scope>NUCLEOTIDE SEQUENCE [LARGE SCALE GENOMIC DNA]</scope>
    <source>
        <strain evidence="4 5">CS1</strain>
    </source>
</reference>
<evidence type="ECO:0000313" key="4">
    <source>
        <dbReference type="EMBL" id="TKR22622.1"/>
    </source>
</evidence>
<feature type="region of interest" description="Disordered" evidence="1">
    <location>
        <begin position="224"/>
        <end position="246"/>
    </location>
</feature>
<organism evidence="4 5">
    <name type="scientific">Cellulomonas hominis</name>
    <dbReference type="NCBI Taxonomy" id="156981"/>
    <lineage>
        <taxon>Bacteria</taxon>
        <taxon>Bacillati</taxon>
        <taxon>Actinomycetota</taxon>
        <taxon>Actinomycetes</taxon>
        <taxon>Micrococcales</taxon>
        <taxon>Cellulomonadaceae</taxon>
        <taxon>Cellulomonas</taxon>
    </lineage>
</organism>
<evidence type="ECO:0000256" key="2">
    <source>
        <dbReference type="SAM" id="Phobius"/>
    </source>
</evidence>
<gene>
    <name evidence="4" type="ORF">FA014_15435</name>
</gene>
<evidence type="ECO:0000256" key="1">
    <source>
        <dbReference type="SAM" id="MobiDB-lite"/>
    </source>
</evidence>
<dbReference type="EMBL" id="SZYE01000159">
    <property type="protein sequence ID" value="TKR22622.1"/>
    <property type="molecule type" value="Genomic_DNA"/>
</dbReference>
<keyword evidence="2" id="KW-1133">Transmembrane helix</keyword>
<sequence>MPHLEPDALALHAVGEPVTPAEQRHLAACDRCARELAALRSTAATARAGAGEALVPAPDAVWERIAAELGLAPDVRPGPAGPVVTEPGDGTGSARSGGAPVRGSRGRWLLAVAAGLVVGAVGGGAVVASVQRPAETVVAEARLDALPGWAASGDAWLEEGADGTRTLVVRVSPTEEDGFRAVWLLDQDATRLVSLGALDGDEGRFAVPPGLDLDEFPVVDVSAEPFDGDPAHSGDSIVRGALDRRA</sequence>
<evidence type="ECO:0000259" key="3">
    <source>
        <dbReference type="Pfam" id="PF10099"/>
    </source>
</evidence>
<dbReference type="InterPro" id="IPR018764">
    <property type="entry name" value="RskA_C"/>
</dbReference>
<proteinExistence type="predicted"/>
<dbReference type="Proteomes" id="UP000308121">
    <property type="component" value="Unassembled WGS sequence"/>
</dbReference>